<proteinExistence type="predicted"/>
<name>A0A8D9A840_9HEMI</name>
<dbReference type="EMBL" id="HBUF01559262">
    <property type="protein sequence ID" value="CAG6761464.1"/>
    <property type="molecule type" value="Transcribed_RNA"/>
</dbReference>
<organism evidence="1">
    <name type="scientific">Cacopsylla melanoneura</name>
    <dbReference type="NCBI Taxonomy" id="428564"/>
    <lineage>
        <taxon>Eukaryota</taxon>
        <taxon>Metazoa</taxon>
        <taxon>Ecdysozoa</taxon>
        <taxon>Arthropoda</taxon>
        <taxon>Hexapoda</taxon>
        <taxon>Insecta</taxon>
        <taxon>Pterygota</taxon>
        <taxon>Neoptera</taxon>
        <taxon>Paraneoptera</taxon>
        <taxon>Hemiptera</taxon>
        <taxon>Sternorrhyncha</taxon>
        <taxon>Psylloidea</taxon>
        <taxon>Psyllidae</taxon>
        <taxon>Psyllinae</taxon>
        <taxon>Cacopsylla</taxon>
    </lineage>
</organism>
<accession>A0A8D9A840</accession>
<protein>
    <submittedName>
        <fullName evidence="1">Uncharacterized protein</fullName>
    </submittedName>
</protein>
<dbReference type="AlphaFoldDB" id="A0A8D9A840"/>
<reference evidence="1" key="1">
    <citation type="submission" date="2021-05" db="EMBL/GenBank/DDBJ databases">
        <authorList>
            <person name="Alioto T."/>
            <person name="Alioto T."/>
            <person name="Gomez Garrido J."/>
        </authorList>
    </citation>
    <scope>NUCLEOTIDE SEQUENCE</scope>
</reference>
<sequence length="103" mass="12045">MVYDRGILDQEKCCQIISLALNFFRNPILENVPRFFSPKNNNSLFTIKKKVIIEYLPILALTVSIPVKYRLVSQVVSKAKYRFFKVPLLFAYPYMYAYQLPSG</sequence>
<evidence type="ECO:0000313" key="1">
    <source>
        <dbReference type="EMBL" id="CAG6761464.1"/>
    </source>
</evidence>